<dbReference type="Proteomes" id="UP001597560">
    <property type="component" value="Unassembled WGS sequence"/>
</dbReference>
<dbReference type="Gene3D" id="1.10.10.1400">
    <property type="entry name" value="Terminase, small subunit, N-terminal DNA-binding domain, HTH motif"/>
    <property type="match status" value="1"/>
</dbReference>
<gene>
    <name evidence="1" type="ORF">ACFS6J_07420</name>
</gene>
<sequence length="265" mass="30677">MEMSEDSTKTKKLTAKEQRFVDYYIVRFNASQAARDAGYSPKSATEIGHENLRKPHIQEAIQKRLKEENLGKSETEKMITDIAKADLNRYFKKIKRKREKEIKVPLPQVIARIKREIEIEEEFSRRVKMDGKRRAQHKNRIDGMKENIIRMEILLERDPDAYRTETEMEEVDDVVLDLVALTQDKEAGRIKKFGYDKYGNPEIELYSADSALINIAKINGLLVDKKQITGNVQINKAPDLSQLTDEELEVYASIAEKLGMVEDED</sequence>
<reference evidence="2" key="1">
    <citation type="journal article" date="2019" name="Int. J. Syst. Evol. Microbiol.">
        <title>The Global Catalogue of Microorganisms (GCM) 10K type strain sequencing project: providing services to taxonomists for standard genome sequencing and annotation.</title>
        <authorList>
            <consortium name="The Broad Institute Genomics Platform"/>
            <consortium name="The Broad Institute Genome Sequencing Center for Infectious Disease"/>
            <person name="Wu L."/>
            <person name="Ma J."/>
        </authorList>
    </citation>
    <scope>NUCLEOTIDE SEQUENCE [LARGE SCALE GENOMIC DNA]</scope>
    <source>
        <strain evidence="2">KCTC 23098</strain>
    </source>
</reference>
<protein>
    <submittedName>
        <fullName evidence="1">Terminase small subunit</fullName>
    </submittedName>
</protein>
<evidence type="ECO:0000313" key="2">
    <source>
        <dbReference type="Proteomes" id="UP001597560"/>
    </source>
</evidence>
<dbReference type="InterPro" id="IPR005335">
    <property type="entry name" value="Terminase_ssu"/>
</dbReference>
<comment type="caution">
    <text evidence="1">The sequence shown here is derived from an EMBL/GenBank/DDBJ whole genome shotgun (WGS) entry which is preliminary data.</text>
</comment>
<name>A0ABW6AXP5_9SPHI</name>
<evidence type="ECO:0000313" key="1">
    <source>
        <dbReference type="EMBL" id="MFD2961607.1"/>
    </source>
</evidence>
<dbReference type="RefSeq" id="WP_377609831.1">
    <property type="nucleotide sequence ID" value="NZ_JBHUPA010000002.1"/>
</dbReference>
<accession>A0ABW6AXP5</accession>
<dbReference type="Pfam" id="PF03592">
    <property type="entry name" value="Terminase_2"/>
    <property type="match status" value="1"/>
</dbReference>
<proteinExistence type="predicted"/>
<organism evidence="1 2">
    <name type="scientific">Olivibacter jilunii</name>
    <dbReference type="NCBI Taxonomy" id="985016"/>
    <lineage>
        <taxon>Bacteria</taxon>
        <taxon>Pseudomonadati</taxon>
        <taxon>Bacteroidota</taxon>
        <taxon>Sphingobacteriia</taxon>
        <taxon>Sphingobacteriales</taxon>
        <taxon>Sphingobacteriaceae</taxon>
        <taxon>Olivibacter</taxon>
    </lineage>
</organism>
<dbReference type="EMBL" id="JBHUPA010000002">
    <property type="protein sequence ID" value="MFD2961607.1"/>
    <property type="molecule type" value="Genomic_DNA"/>
</dbReference>
<dbReference type="InterPro" id="IPR038713">
    <property type="entry name" value="Terminase_Gp1_N_sf"/>
</dbReference>
<keyword evidence="2" id="KW-1185">Reference proteome</keyword>